<reference evidence="5 6" key="1">
    <citation type="journal article" date="2017" name="Curr. Biol.">
        <title>The Evolution of Venom by Co-option of Single-Copy Genes.</title>
        <authorList>
            <person name="Martinson E.O."/>
            <person name="Mrinalini"/>
            <person name="Kelkar Y.D."/>
            <person name="Chang C.H."/>
            <person name="Werren J.H."/>
        </authorList>
    </citation>
    <scope>NUCLEOTIDE SEQUENCE [LARGE SCALE GENOMIC DNA]</scope>
    <source>
        <strain evidence="5 6">Alberta</strain>
        <tissue evidence="5">Whole body</tissue>
    </source>
</reference>
<keyword evidence="3" id="KW-0812">Transmembrane</keyword>
<accession>A0A232ERS7</accession>
<protein>
    <recommendedName>
        <fullName evidence="4">DDE Tnp4 domain-containing protein</fullName>
    </recommendedName>
</protein>
<evidence type="ECO:0000313" key="5">
    <source>
        <dbReference type="EMBL" id="OXU21059.1"/>
    </source>
</evidence>
<gene>
    <name evidence="5" type="ORF">TSAR_014565</name>
</gene>
<dbReference type="Proteomes" id="UP000215335">
    <property type="component" value="Unassembled WGS sequence"/>
</dbReference>
<keyword evidence="3" id="KW-1133">Transmembrane helix</keyword>
<keyword evidence="2" id="KW-0479">Metal-binding</keyword>
<feature type="transmembrane region" description="Helical" evidence="3">
    <location>
        <begin position="46"/>
        <end position="67"/>
    </location>
</feature>
<evidence type="ECO:0000256" key="2">
    <source>
        <dbReference type="ARBA" id="ARBA00022723"/>
    </source>
</evidence>
<name>A0A232ERS7_9HYME</name>
<evidence type="ECO:0000313" key="6">
    <source>
        <dbReference type="Proteomes" id="UP000215335"/>
    </source>
</evidence>
<organism evidence="5 6">
    <name type="scientific">Trichomalopsis sarcophagae</name>
    <dbReference type="NCBI Taxonomy" id="543379"/>
    <lineage>
        <taxon>Eukaryota</taxon>
        <taxon>Metazoa</taxon>
        <taxon>Ecdysozoa</taxon>
        <taxon>Arthropoda</taxon>
        <taxon>Hexapoda</taxon>
        <taxon>Insecta</taxon>
        <taxon>Pterygota</taxon>
        <taxon>Neoptera</taxon>
        <taxon>Endopterygota</taxon>
        <taxon>Hymenoptera</taxon>
        <taxon>Apocrita</taxon>
        <taxon>Proctotrupomorpha</taxon>
        <taxon>Chalcidoidea</taxon>
        <taxon>Pteromalidae</taxon>
        <taxon>Pteromalinae</taxon>
        <taxon>Trichomalopsis</taxon>
    </lineage>
</organism>
<proteinExistence type="predicted"/>
<feature type="transmembrane region" description="Helical" evidence="3">
    <location>
        <begin position="79"/>
        <end position="98"/>
    </location>
</feature>
<feature type="domain" description="DDE Tnp4" evidence="4">
    <location>
        <begin position="3"/>
        <end position="55"/>
    </location>
</feature>
<evidence type="ECO:0000259" key="4">
    <source>
        <dbReference type="Pfam" id="PF13359"/>
    </source>
</evidence>
<evidence type="ECO:0000256" key="1">
    <source>
        <dbReference type="ARBA" id="ARBA00001968"/>
    </source>
</evidence>
<dbReference type="GO" id="GO:0046872">
    <property type="term" value="F:metal ion binding"/>
    <property type="evidence" value="ECO:0007669"/>
    <property type="project" value="UniProtKB-KW"/>
</dbReference>
<keyword evidence="6" id="KW-1185">Reference proteome</keyword>
<keyword evidence="3" id="KW-0472">Membrane</keyword>
<dbReference type="EMBL" id="NNAY01002555">
    <property type="protein sequence ID" value="OXU21059.1"/>
    <property type="molecule type" value="Genomic_DNA"/>
</dbReference>
<dbReference type="AlphaFoldDB" id="A0A232ERS7"/>
<evidence type="ECO:0000256" key="3">
    <source>
        <dbReference type="SAM" id="Phobius"/>
    </source>
</evidence>
<dbReference type="Pfam" id="PF13359">
    <property type="entry name" value="DDE_Tnp_4"/>
    <property type="match status" value="1"/>
</dbReference>
<comment type="cofactor">
    <cofactor evidence="1">
        <name>a divalent metal cation</name>
        <dbReference type="ChEBI" id="CHEBI:60240"/>
    </cofactor>
</comment>
<dbReference type="InterPro" id="IPR027806">
    <property type="entry name" value="HARBI1_dom"/>
</dbReference>
<sequence length="108" mass="11653">MDEESLLTAKIATARVYIERSNQRIKTFKILGSILPSTLMPLIEDIFIVICGTVNMSAPIALISAVFPTIGHFISNKATGFLFFMSTSSASVILLVSLETIGSCLPTL</sequence>
<comment type="caution">
    <text evidence="5">The sequence shown here is derived from an EMBL/GenBank/DDBJ whole genome shotgun (WGS) entry which is preliminary data.</text>
</comment>